<organism evidence="1">
    <name type="scientific">marine metagenome</name>
    <dbReference type="NCBI Taxonomy" id="408172"/>
    <lineage>
        <taxon>unclassified sequences</taxon>
        <taxon>metagenomes</taxon>
        <taxon>ecological metagenomes</taxon>
    </lineage>
</organism>
<sequence>MNQGRDPAYDAMLRKMLSGGKAVYKSWVDITYTRESYISWIGFDAEDYLPNNQGAFLGIRGTADFLPLYEPQWMKILPGKQKAYHILGDADHIFNVLGPEKSQGDTVVGLTVDWFLDTLN</sequence>
<protein>
    <submittedName>
        <fullName evidence="1">Uncharacterized protein</fullName>
    </submittedName>
</protein>
<gene>
    <name evidence="1" type="ORF">METZ01_LOCUS469878</name>
</gene>
<evidence type="ECO:0000313" key="1">
    <source>
        <dbReference type="EMBL" id="SVE17024.1"/>
    </source>
</evidence>
<accession>A0A383BAW4</accession>
<proteinExistence type="predicted"/>
<dbReference type="EMBL" id="UINC01198867">
    <property type="protein sequence ID" value="SVE17024.1"/>
    <property type="molecule type" value="Genomic_DNA"/>
</dbReference>
<name>A0A383BAW4_9ZZZZ</name>
<reference evidence="1" key="1">
    <citation type="submission" date="2018-05" db="EMBL/GenBank/DDBJ databases">
        <authorList>
            <person name="Lanie J.A."/>
            <person name="Ng W.-L."/>
            <person name="Kazmierczak K.M."/>
            <person name="Andrzejewski T.M."/>
            <person name="Davidsen T.M."/>
            <person name="Wayne K.J."/>
            <person name="Tettelin H."/>
            <person name="Glass J.I."/>
            <person name="Rusch D."/>
            <person name="Podicherti R."/>
            <person name="Tsui H.-C.T."/>
            <person name="Winkler M.E."/>
        </authorList>
    </citation>
    <scope>NUCLEOTIDE SEQUENCE</scope>
</reference>
<dbReference type="SUPFAM" id="SSF53474">
    <property type="entry name" value="alpha/beta-Hydrolases"/>
    <property type="match status" value="1"/>
</dbReference>
<dbReference type="AlphaFoldDB" id="A0A383BAW4"/>
<dbReference type="InterPro" id="IPR029058">
    <property type="entry name" value="AB_hydrolase_fold"/>
</dbReference>